<sequence>MRNQQNVSGNGYARHGRNRELNGVHVMELWYKRSARIDLESFVDHYEEAFRELYRDTGLRNESAIIDGYQKNAVRLYDTIANAIDARLVETRVLGRKRLPYNWNEVSFYVGSRLVVVHYSEDKKLKLRWVEAISIDRKPIVF</sequence>
<evidence type="ECO:0000313" key="2">
    <source>
        <dbReference type="Proteomes" id="UP000177372"/>
    </source>
</evidence>
<reference evidence="1 2" key="1">
    <citation type="journal article" date="2016" name="Nat. Commun.">
        <title>Thousands of microbial genomes shed light on interconnected biogeochemical processes in an aquifer system.</title>
        <authorList>
            <person name="Anantharaman K."/>
            <person name="Brown C.T."/>
            <person name="Hug L.A."/>
            <person name="Sharon I."/>
            <person name="Castelle C.J."/>
            <person name="Probst A.J."/>
            <person name="Thomas B.C."/>
            <person name="Singh A."/>
            <person name="Wilkins M.J."/>
            <person name="Karaoz U."/>
            <person name="Brodie E.L."/>
            <person name="Williams K.H."/>
            <person name="Hubbard S.S."/>
            <person name="Banfield J.F."/>
        </authorList>
    </citation>
    <scope>NUCLEOTIDE SEQUENCE [LARGE SCALE GENOMIC DNA]</scope>
</reference>
<evidence type="ECO:0000313" key="1">
    <source>
        <dbReference type="EMBL" id="OGG79187.1"/>
    </source>
</evidence>
<gene>
    <name evidence="1" type="ORF">A3A39_03660</name>
</gene>
<accession>A0A1F6EZZ0</accession>
<dbReference type="EMBL" id="MFLZ01000041">
    <property type="protein sequence ID" value="OGG79187.1"/>
    <property type="molecule type" value="Genomic_DNA"/>
</dbReference>
<proteinExistence type="predicted"/>
<dbReference type="AlphaFoldDB" id="A0A1F6EZZ0"/>
<comment type="caution">
    <text evidence="1">The sequence shown here is derived from an EMBL/GenBank/DDBJ whole genome shotgun (WGS) entry which is preliminary data.</text>
</comment>
<protein>
    <submittedName>
        <fullName evidence="1">Uncharacterized protein</fullName>
    </submittedName>
</protein>
<dbReference type="STRING" id="1798512.A3A39_03660"/>
<name>A0A1F6EZZ0_9BACT</name>
<organism evidence="1 2">
    <name type="scientific">Candidatus Kaiserbacteria bacterium RIFCSPLOWO2_01_FULL_54_13</name>
    <dbReference type="NCBI Taxonomy" id="1798512"/>
    <lineage>
        <taxon>Bacteria</taxon>
        <taxon>Candidatus Kaiseribacteriota</taxon>
    </lineage>
</organism>
<dbReference type="Proteomes" id="UP000177372">
    <property type="component" value="Unassembled WGS sequence"/>
</dbReference>